<evidence type="ECO:0000313" key="3">
    <source>
        <dbReference type="Proteomes" id="UP000494330"/>
    </source>
</evidence>
<evidence type="ECO:0000256" key="1">
    <source>
        <dbReference type="SAM" id="Phobius"/>
    </source>
</evidence>
<reference evidence="2 3" key="1">
    <citation type="submission" date="2019-09" db="EMBL/GenBank/DDBJ databases">
        <authorList>
            <person name="Depoorter E."/>
        </authorList>
    </citation>
    <scope>NUCLEOTIDE SEQUENCE [LARGE SCALE GENOMIC DNA]</scope>
    <source>
        <strain evidence="2">LMG 30113</strain>
    </source>
</reference>
<keyword evidence="1" id="KW-0472">Membrane</keyword>
<feature type="transmembrane region" description="Helical" evidence="1">
    <location>
        <begin position="172"/>
        <end position="191"/>
    </location>
</feature>
<keyword evidence="1" id="KW-0812">Transmembrane</keyword>
<accession>A0A6P2SB41</accession>
<proteinExistence type="predicted"/>
<keyword evidence="1" id="KW-1133">Transmembrane helix</keyword>
<gene>
    <name evidence="2" type="ORF">BPA30113_07408</name>
</gene>
<dbReference type="AlphaFoldDB" id="A0A6P2SB41"/>
<sequence length="241" mass="27740">MAMQSHVDCLLGGSSDQVTHSLQTRQHRIARRPTYLYDNNHMTTLAQHLTDPAISSLATAASAWLIAHLQMRWKERTKLKNLEQAKFDQLASFLSTDITKRSRLIVEQQFRAVFGFVYEYREILSILNSRSPLTVLSMMKTVRHLIEFDESSNRFIFRSSYATERKRKSKQLIFFVIYAVSVYAALGPWYIFQHQNFSWSTAGLLLLPTIFFGFIALTTLDISTDISATKRFMSAAEPAIR</sequence>
<dbReference type="EMBL" id="CABVQD010000056">
    <property type="protein sequence ID" value="VWC47206.1"/>
    <property type="molecule type" value="Genomic_DNA"/>
</dbReference>
<organism evidence="2 3">
    <name type="scientific">Burkholderia paludis</name>
    <dbReference type="NCBI Taxonomy" id="1506587"/>
    <lineage>
        <taxon>Bacteria</taxon>
        <taxon>Pseudomonadati</taxon>
        <taxon>Pseudomonadota</taxon>
        <taxon>Betaproteobacteria</taxon>
        <taxon>Burkholderiales</taxon>
        <taxon>Burkholderiaceae</taxon>
        <taxon>Burkholderia</taxon>
        <taxon>Burkholderia cepacia complex</taxon>
    </lineage>
</organism>
<protein>
    <submittedName>
        <fullName evidence="2">Uncharacterized protein</fullName>
    </submittedName>
</protein>
<evidence type="ECO:0000313" key="2">
    <source>
        <dbReference type="EMBL" id="VWC47206.1"/>
    </source>
</evidence>
<dbReference type="Proteomes" id="UP000494330">
    <property type="component" value="Unassembled WGS sequence"/>
</dbReference>
<keyword evidence="3" id="KW-1185">Reference proteome</keyword>
<feature type="transmembrane region" description="Helical" evidence="1">
    <location>
        <begin position="197"/>
        <end position="220"/>
    </location>
</feature>
<name>A0A6P2SB41_9BURK</name>
<dbReference type="RefSeq" id="WP_152603432.1">
    <property type="nucleotide sequence ID" value="NZ_CABVQD010000056.1"/>
</dbReference>